<keyword evidence="5" id="KW-0269">Exonuclease</keyword>
<dbReference type="Gene3D" id="3.40.50.300">
    <property type="entry name" value="P-loop containing nucleotide triphosphate hydrolases"/>
    <property type="match status" value="2"/>
</dbReference>
<dbReference type="Pfam" id="PF21445">
    <property type="entry name" value="ADDB_N"/>
    <property type="match status" value="1"/>
</dbReference>
<evidence type="ECO:0000313" key="10">
    <source>
        <dbReference type="EMBL" id="EJW99013.1"/>
    </source>
</evidence>
<dbReference type="GO" id="GO:0005524">
    <property type="term" value="F:ATP binding"/>
    <property type="evidence" value="ECO:0007669"/>
    <property type="project" value="UniProtKB-KW"/>
</dbReference>
<dbReference type="PANTHER" id="PTHR30591">
    <property type="entry name" value="RECBCD ENZYME SUBUNIT RECC"/>
    <property type="match status" value="1"/>
</dbReference>
<evidence type="ECO:0000256" key="6">
    <source>
        <dbReference type="ARBA" id="ARBA00022840"/>
    </source>
</evidence>
<keyword evidence="3" id="KW-0227">DNA damage</keyword>
<dbReference type="GO" id="GO:0006281">
    <property type="term" value="P:DNA repair"/>
    <property type="evidence" value="ECO:0007669"/>
    <property type="project" value="UniProtKB-KW"/>
</dbReference>
<dbReference type="AlphaFoldDB" id="J9FWT9"/>
<dbReference type="GO" id="GO:0004527">
    <property type="term" value="F:exonuclease activity"/>
    <property type="evidence" value="ECO:0007669"/>
    <property type="project" value="UniProtKB-KW"/>
</dbReference>
<name>J9FWT9_9ZZZZ</name>
<keyword evidence="1" id="KW-0540">Nuclease</keyword>
<keyword evidence="7" id="KW-0238">DNA-binding</keyword>
<evidence type="ECO:0000256" key="7">
    <source>
        <dbReference type="ARBA" id="ARBA00023125"/>
    </source>
</evidence>
<proteinExistence type="predicted"/>
<keyword evidence="8" id="KW-0234">DNA repair</keyword>
<dbReference type="SUPFAM" id="SSF52540">
    <property type="entry name" value="P-loop containing nucleoside triphosphate hydrolases"/>
    <property type="match status" value="1"/>
</dbReference>
<protein>
    <submittedName>
        <fullName evidence="10">ATP-dependent nuclease subunit B</fullName>
    </submittedName>
</protein>
<dbReference type="GO" id="GO:0006310">
    <property type="term" value="P:DNA recombination"/>
    <property type="evidence" value="ECO:0007669"/>
    <property type="project" value="TreeGrafter"/>
</dbReference>
<dbReference type="InterPro" id="IPR049035">
    <property type="entry name" value="ADDB_N"/>
</dbReference>
<comment type="caution">
    <text evidence="10">The sequence shown here is derived from an EMBL/GenBank/DDBJ whole genome shotgun (WGS) entry which is preliminary data.</text>
</comment>
<evidence type="ECO:0000256" key="4">
    <source>
        <dbReference type="ARBA" id="ARBA00022801"/>
    </source>
</evidence>
<sequence length="296" mass="33397">AGLTIYVDGFIDFTNQELQVLQALMAQGAQLCVCMTVDDIESGSEIFELSRRSCRRLLAMAQDLGLEVKTEVMENSSGDSALSFLSDKMFLYTEDKFQGDCSNVRLFQAQSIAEECEFAAGKALELVRDKGLRWRDIAIAVRGFEDYREILENSFALYGVPLYTARKSSLSQKPLPALISIAYDIVERGWDTEDVISYIRTGLSGLSPEDGDMLSDYIYKWQLKSAAWHREEDWQQHPDGYGAEETDESRKKLEKINSLRRTVATPLLHFQQSCRSASTAMEQAVALSQFMAELEL</sequence>
<reference evidence="10" key="1">
    <citation type="journal article" date="2012" name="PLoS ONE">
        <title>Gene sets for utilization of primary and secondary nutrition supplies in the distal gut of endangered iberian lynx.</title>
        <authorList>
            <person name="Alcaide M."/>
            <person name="Messina E."/>
            <person name="Richter M."/>
            <person name="Bargiela R."/>
            <person name="Peplies J."/>
            <person name="Huws S.A."/>
            <person name="Newbold C.J."/>
            <person name="Golyshin P.N."/>
            <person name="Simon M.A."/>
            <person name="Lopez G."/>
            <person name="Yakimov M.M."/>
            <person name="Ferrer M."/>
        </authorList>
    </citation>
    <scope>NUCLEOTIDE SEQUENCE</scope>
</reference>
<evidence type="ECO:0000256" key="3">
    <source>
        <dbReference type="ARBA" id="ARBA00022763"/>
    </source>
</evidence>
<feature type="domain" description="ATP-dependent helicase/deoxyribonuclease subunit B N-terminal" evidence="9">
    <location>
        <begin position="3"/>
        <end position="76"/>
    </location>
</feature>
<evidence type="ECO:0000256" key="8">
    <source>
        <dbReference type="ARBA" id="ARBA00023204"/>
    </source>
</evidence>
<evidence type="ECO:0000259" key="9">
    <source>
        <dbReference type="Pfam" id="PF21445"/>
    </source>
</evidence>
<gene>
    <name evidence="10" type="ORF">EVA_12880</name>
</gene>
<evidence type="ECO:0000256" key="2">
    <source>
        <dbReference type="ARBA" id="ARBA00022741"/>
    </source>
</evidence>
<organism evidence="10">
    <name type="scientific">gut metagenome</name>
    <dbReference type="NCBI Taxonomy" id="749906"/>
    <lineage>
        <taxon>unclassified sequences</taxon>
        <taxon>metagenomes</taxon>
        <taxon>organismal metagenomes</taxon>
    </lineage>
</organism>
<keyword evidence="6" id="KW-0067">ATP-binding</keyword>
<accession>J9FWT9</accession>
<evidence type="ECO:0000256" key="1">
    <source>
        <dbReference type="ARBA" id="ARBA00022722"/>
    </source>
</evidence>
<dbReference type="GO" id="GO:0003677">
    <property type="term" value="F:DNA binding"/>
    <property type="evidence" value="ECO:0007669"/>
    <property type="project" value="UniProtKB-KW"/>
</dbReference>
<dbReference type="EMBL" id="AMCI01004004">
    <property type="protein sequence ID" value="EJW99013.1"/>
    <property type="molecule type" value="Genomic_DNA"/>
</dbReference>
<keyword evidence="4" id="KW-0378">Hydrolase</keyword>
<dbReference type="InterPro" id="IPR027417">
    <property type="entry name" value="P-loop_NTPase"/>
</dbReference>
<keyword evidence="2" id="KW-0547">Nucleotide-binding</keyword>
<feature type="non-terminal residue" evidence="10">
    <location>
        <position position="1"/>
    </location>
</feature>
<dbReference type="PANTHER" id="PTHR30591:SF1">
    <property type="entry name" value="RECBCD ENZYME SUBUNIT RECC"/>
    <property type="match status" value="1"/>
</dbReference>
<evidence type="ECO:0000256" key="5">
    <source>
        <dbReference type="ARBA" id="ARBA00022839"/>
    </source>
</evidence>
<feature type="non-terminal residue" evidence="10">
    <location>
        <position position="296"/>
    </location>
</feature>